<reference evidence="10 11" key="1">
    <citation type="submission" date="2015-09" db="EMBL/GenBank/DDBJ databases">
        <title>Draft genome sequence of Kouleothrix aurantiaca JCM 19913.</title>
        <authorList>
            <person name="Hemp J."/>
        </authorList>
    </citation>
    <scope>NUCLEOTIDE SEQUENCE [LARGE SCALE GENOMIC DNA]</scope>
    <source>
        <strain evidence="10 11">COM-B</strain>
    </source>
</reference>
<evidence type="ECO:0000256" key="7">
    <source>
        <dbReference type="ARBA" id="ARBA00022932"/>
    </source>
</evidence>
<comment type="subcellular location">
    <subcellularLocation>
        <location evidence="1">Cytoplasm</location>
    </subcellularLocation>
</comment>
<feature type="domain" description="DNA polymerase III beta sliding clamp N-terminal" evidence="9">
    <location>
        <begin position="1"/>
        <end position="97"/>
    </location>
</feature>
<gene>
    <name evidence="10" type="ORF">SE17_37900</name>
</gene>
<dbReference type="GO" id="GO:0003677">
    <property type="term" value="F:DNA binding"/>
    <property type="evidence" value="ECO:0007669"/>
    <property type="project" value="UniProtKB-KW"/>
</dbReference>
<dbReference type="GO" id="GO:0003887">
    <property type="term" value="F:DNA-directed DNA polymerase activity"/>
    <property type="evidence" value="ECO:0007669"/>
    <property type="project" value="UniProtKB-KW"/>
</dbReference>
<dbReference type="EMBL" id="LJCR01002627">
    <property type="protein sequence ID" value="KPV48470.1"/>
    <property type="molecule type" value="Genomic_DNA"/>
</dbReference>
<evidence type="ECO:0000256" key="6">
    <source>
        <dbReference type="ARBA" id="ARBA00022705"/>
    </source>
</evidence>
<dbReference type="GO" id="GO:0009360">
    <property type="term" value="C:DNA polymerase III complex"/>
    <property type="evidence" value="ECO:0007669"/>
    <property type="project" value="InterPro"/>
</dbReference>
<dbReference type="InterPro" id="IPR001001">
    <property type="entry name" value="DNA_polIII_beta"/>
</dbReference>
<comment type="caution">
    <text evidence="10">The sequence shown here is derived from an EMBL/GenBank/DDBJ whole genome shotgun (WGS) entry which is preliminary data.</text>
</comment>
<proteinExistence type="inferred from homology"/>
<evidence type="ECO:0000256" key="8">
    <source>
        <dbReference type="ARBA" id="ARBA00023125"/>
    </source>
</evidence>
<evidence type="ECO:0000256" key="3">
    <source>
        <dbReference type="ARBA" id="ARBA00022490"/>
    </source>
</evidence>
<evidence type="ECO:0000256" key="4">
    <source>
        <dbReference type="ARBA" id="ARBA00022679"/>
    </source>
</evidence>
<dbReference type="PANTHER" id="PTHR30478:SF0">
    <property type="entry name" value="BETA SLIDING CLAMP"/>
    <property type="match status" value="1"/>
</dbReference>
<dbReference type="GO" id="GO:0008408">
    <property type="term" value="F:3'-5' exonuclease activity"/>
    <property type="evidence" value="ECO:0007669"/>
    <property type="project" value="InterPro"/>
</dbReference>
<keyword evidence="6" id="KW-0235">DNA replication</keyword>
<evidence type="ECO:0000259" key="9">
    <source>
        <dbReference type="Pfam" id="PF00712"/>
    </source>
</evidence>
<evidence type="ECO:0000313" key="11">
    <source>
        <dbReference type="Proteomes" id="UP000050509"/>
    </source>
</evidence>
<keyword evidence="3" id="KW-0963">Cytoplasm</keyword>
<feature type="non-terminal residue" evidence="10">
    <location>
        <position position="106"/>
    </location>
</feature>
<keyword evidence="5" id="KW-0548">Nucleotidyltransferase</keyword>
<protein>
    <submittedName>
        <fullName evidence="10">DNA polymerase III subunit beta</fullName>
    </submittedName>
</protein>
<dbReference type="InterPro" id="IPR046938">
    <property type="entry name" value="DNA_clamp_sf"/>
</dbReference>
<sequence length="106" mass="11164">MKLSCLQENLKRGLAIVGHAVAGKSTLPVLSNILLATDDGRLKLAATNLEIGITCWIGAKIEEDGAVTIPAKLLSDVVGGLPNDKISLQLDPRTPTVAIKCARYDS</sequence>
<keyword evidence="4" id="KW-0808">Transferase</keyword>
<evidence type="ECO:0000313" key="10">
    <source>
        <dbReference type="EMBL" id="KPV48470.1"/>
    </source>
</evidence>
<dbReference type="GO" id="GO:0006271">
    <property type="term" value="P:DNA strand elongation involved in DNA replication"/>
    <property type="evidence" value="ECO:0007669"/>
    <property type="project" value="TreeGrafter"/>
</dbReference>
<keyword evidence="8" id="KW-0238">DNA-binding</keyword>
<organism evidence="10 11">
    <name type="scientific">Kouleothrix aurantiaca</name>
    <dbReference type="NCBI Taxonomy" id="186479"/>
    <lineage>
        <taxon>Bacteria</taxon>
        <taxon>Bacillati</taxon>
        <taxon>Chloroflexota</taxon>
        <taxon>Chloroflexia</taxon>
        <taxon>Chloroflexales</taxon>
        <taxon>Roseiflexineae</taxon>
        <taxon>Roseiflexaceae</taxon>
        <taxon>Kouleothrix</taxon>
    </lineage>
</organism>
<keyword evidence="7" id="KW-0239">DNA-directed DNA polymerase</keyword>
<dbReference type="AlphaFoldDB" id="A0A0P9H3A0"/>
<dbReference type="Pfam" id="PF00712">
    <property type="entry name" value="DNA_pol3_beta"/>
    <property type="match status" value="1"/>
</dbReference>
<dbReference type="GO" id="GO:0005737">
    <property type="term" value="C:cytoplasm"/>
    <property type="evidence" value="ECO:0007669"/>
    <property type="project" value="UniProtKB-SubCell"/>
</dbReference>
<dbReference type="SUPFAM" id="SSF55979">
    <property type="entry name" value="DNA clamp"/>
    <property type="match status" value="1"/>
</dbReference>
<dbReference type="Proteomes" id="UP000050509">
    <property type="component" value="Unassembled WGS sequence"/>
</dbReference>
<evidence type="ECO:0000256" key="1">
    <source>
        <dbReference type="ARBA" id="ARBA00004496"/>
    </source>
</evidence>
<name>A0A0P9H3A0_9CHLR</name>
<dbReference type="Gene3D" id="3.10.150.10">
    <property type="entry name" value="DNA Polymerase III, subunit A, domain 2"/>
    <property type="match status" value="1"/>
</dbReference>
<evidence type="ECO:0000256" key="2">
    <source>
        <dbReference type="ARBA" id="ARBA00010752"/>
    </source>
</evidence>
<comment type="similarity">
    <text evidence="2">Belongs to the beta sliding clamp family.</text>
</comment>
<accession>A0A0P9H3A0</accession>
<evidence type="ECO:0000256" key="5">
    <source>
        <dbReference type="ARBA" id="ARBA00022695"/>
    </source>
</evidence>
<dbReference type="InterPro" id="IPR022634">
    <property type="entry name" value="DNA_polIII_beta_N"/>
</dbReference>
<keyword evidence="11" id="KW-1185">Reference proteome</keyword>
<dbReference type="PANTHER" id="PTHR30478">
    <property type="entry name" value="DNA POLYMERASE III SUBUNIT BETA"/>
    <property type="match status" value="1"/>
</dbReference>